<dbReference type="STRING" id="4999.A0A1Y1UQG8"/>
<keyword evidence="2" id="KW-1185">Reference proteome</keyword>
<dbReference type="PANTHER" id="PTHR33050:SF7">
    <property type="entry name" value="RIBONUCLEASE H"/>
    <property type="match status" value="1"/>
</dbReference>
<dbReference type="EMBL" id="NBSH01000002">
    <property type="protein sequence ID" value="ORX39744.1"/>
    <property type="molecule type" value="Genomic_DNA"/>
</dbReference>
<accession>A0A1Y1UQG8</accession>
<name>A0A1Y1UQG8_9TREE</name>
<organism evidence="1 2">
    <name type="scientific">Kockovaella imperatae</name>
    <dbReference type="NCBI Taxonomy" id="4999"/>
    <lineage>
        <taxon>Eukaryota</taxon>
        <taxon>Fungi</taxon>
        <taxon>Dikarya</taxon>
        <taxon>Basidiomycota</taxon>
        <taxon>Agaricomycotina</taxon>
        <taxon>Tremellomycetes</taxon>
        <taxon>Tremellales</taxon>
        <taxon>Cuniculitremaceae</taxon>
        <taxon>Kockovaella</taxon>
    </lineage>
</organism>
<dbReference type="SUPFAM" id="SSF53098">
    <property type="entry name" value="Ribonuclease H-like"/>
    <property type="match status" value="1"/>
</dbReference>
<comment type="caution">
    <text evidence="1">The sequence shown here is derived from an EMBL/GenBank/DDBJ whole genome shotgun (WGS) entry which is preliminary data.</text>
</comment>
<dbReference type="InParanoid" id="A0A1Y1UQG8"/>
<dbReference type="InterPro" id="IPR012337">
    <property type="entry name" value="RNaseH-like_sf"/>
</dbReference>
<dbReference type="OrthoDB" id="2564667at2759"/>
<sequence length="228" mass="25777">MVQQHMLGRMICQTNQMFRINMDAAGHRDFRKRFGRLLKLVRSSPSEAFHYVPQESISFSPPHAVWCREAPDRRHDRTMEIWSDASMRGLGGHLGRAPKPEATWHQADPHPQDISAREAKAQLISLETWRQALSDCRVICYTDNSHVARALYRGKSMFPVTQGIIDQIKDLALSANMTIVPRLIAGKTNELADRLSRKQSYDLTILSDQALAATGGSSRIDKRALKSL</sequence>
<dbReference type="InterPro" id="IPR052055">
    <property type="entry name" value="Hepadnavirus_pol/RT"/>
</dbReference>
<dbReference type="Proteomes" id="UP000193218">
    <property type="component" value="Unassembled WGS sequence"/>
</dbReference>
<evidence type="ECO:0000313" key="1">
    <source>
        <dbReference type="EMBL" id="ORX39744.1"/>
    </source>
</evidence>
<dbReference type="PANTHER" id="PTHR33050">
    <property type="entry name" value="REVERSE TRANSCRIPTASE DOMAIN-CONTAINING PROTEIN"/>
    <property type="match status" value="1"/>
</dbReference>
<proteinExistence type="predicted"/>
<dbReference type="AlphaFoldDB" id="A0A1Y1UQG8"/>
<evidence type="ECO:0000313" key="2">
    <source>
        <dbReference type="Proteomes" id="UP000193218"/>
    </source>
</evidence>
<dbReference type="RefSeq" id="XP_021873529.1">
    <property type="nucleotide sequence ID" value="XM_022014650.1"/>
</dbReference>
<protein>
    <submittedName>
        <fullName evidence="1">Uncharacterized protein</fullName>
    </submittedName>
</protein>
<reference evidence="1 2" key="1">
    <citation type="submission" date="2017-03" db="EMBL/GenBank/DDBJ databases">
        <title>Widespread Adenine N6-methylation of Active Genes in Fungi.</title>
        <authorList>
            <consortium name="DOE Joint Genome Institute"/>
            <person name="Mondo S.J."/>
            <person name="Dannebaum R.O."/>
            <person name="Kuo R.C."/>
            <person name="Louie K.B."/>
            <person name="Bewick A.J."/>
            <person name="Labutti K."/>
            <person name="Haridas S."/>
            <person name="Kuo A."/>
            <person name="Salamov A."/>
            <person name="Ahrendt S.R."/>
            <person name="Lau R."/>
            <person name="Bowen B.P."/>
            <person name="Lipzen A."/>
            <person name="Sullivan W."/>
            <person name="Andreopoulos W.B."/>
            <person name="Clum A."/>
            <person name="Lindquist E."/>
            <person name="Daum C."/>
            <person name="Northen T.R."/>
            <person name="Ramamoorthy G."/>
            <person name="Schmitz R.J."/>
            <person name="Gryganskyi A."/>
            <person name="Culley D."/>
            <person name="Magnuson J."/>
            <person name="James T.Y."/>
            <person name="O'Malley M.A."/>
            <person name="Stajich J.E."/>
            <person name="Spatafora J.W."/>
            <person name="Visel A."/>
            <person name="Grigoriev I.V."/>
        </authorList>
    </citation>
    <scope>NUCLEOTIDE SEQUENCE [LARGE SCALE GENOMIC DNA]</scope>
    <source>
        <strain evidence="1 2">NRRL Y-17943</strain>
    </source>
</reference>
<gene>
    <name evidence="1" type="ORF">BD324DRAFT_614835</name>
</gene>
<dbReference type="GeneID" id="33556458"/>